<proteinExistence type="predicted"/>
<name>A0A162SJ70_9CLOT</name>
<gene>
    <name evidence="1" type="ORF">CLMAG_31020</name>
</gene>
<dbReference type="RefSeq" id="WP_066623940.1">
    <property type="nucleotide sequence ID" value="NZ_FQXL01000005.1"/>
</dbReference>
<dbReference type="STRING" id="1121326.CLMAG_31020"/>
<reference evidence="1 2" key="1">
    <citation type="submission" date="2016-04" db="EMBL/GenBank/DDBJ databases">
        <title>Genome sequence of Clostridium magnum DSM 2767.</title>
        <authorList>
            <person name="Poehlein A."/>
            <person name="Uhlig R."/>
            <person name="Fischer R."/>
            <person name="Bahl H."/>
            <person name="Daniel R."/>
        </authorList>
    </citation>
    <scope>NUCLEOTIDE SEQUENCE [LARGE SCALE GENOMIC DNA]</scope>
    <source>
        <strain evidence="1 2">DSM 2767</strain>
    </source>
</reference>
<dbReference type="Pfam" id="PF09582">
    <property type="entry name" value="AnfO_nitrog"/>
    <property type="match status" value="1"/>
</dbReference>
<evidence type="ECO:0000313" key="2">
    <source>
        <dbReference type="Proteomes" id="UP000076603"/>
    </source>
</evidence>
<accession>A0A162SJ70</accession>
<dbReference type="OrthoDB" id="200286at2"/>
<dbReference type="Proteomes" id="UP000076603">
    <property type="component" value="Unassembled WGS sequence"/>
</dbReference>
<dbReference type="InterPro" id="IPR014287">
    <property type="entry name" value="Nase_Fe-Fe_AnfO"/>
</dbReference>
<sequence>MCKKIAVVLNDSGQTETIHESSVIKVYSKEKDQWEEINQFPFTLKGLMVVKAIRENMLYLVETLGECKIIVAKKLSGVPNSMLDMSGFTIVEVEGEPEEFLDDVLERIEEYEISLVEAAKEKEINTRPVSPKDDGHYYINLKELQNKNSGVTSKQALLPFLNNTIFHQLKIICSHAPKWLEEELKRTNMKSTIEMVNPNEYKIVVCKKTCDEV</sequence>
<dbReference type="AlphaFoldDB" id="A0A162SJ70"/>
<keyword evidence="2" id="KW-1185">Reference proteome</keyword>
<dbReference type="PATRIC" id="fig|1121326.3.peg.3129"/>
<comment type="caution">
    <text evidence="1">The sequence shown here is derived from an EMBL/GenBank/DDBJ whole genome shotgun (WGS) entry which is preliminary data.</text>
</comment>
<dbReference type="EMBL" id="LWAE01000003">
    <property type="protein sequence ID" value="KZL91343.1"/>
    <property type="molecule type" value="Genomic_DNA"/>
</dbReference>
<evidence type="ECO:0000313" key="1">
    <source>
        <dbReference type="EMBL" id="KZL91343.1"/>
    </source>
</evidence>
<organism evidence="1 2">
    <name type="scientific">Clostridium magnum DSM 2767</name>
    <dbReference type="NCBI Taxonomy" id="1121326"/>
    <lineage>
        <taxon>Bacteria</taxon>
        <taxon>Bacillati</taxon>
        <taxon>Bacillota</taxon>
        <taxon>Clostridia</taxon>
        <taxon>Eubacteriales</taxon>
        <taxon>Clostridiaceae</taxon>
        <taxon>Clostridium</taxon>
    </lineage>
</organism>
<protein>
    <submittedName>
        <fullName evidence="1">Iron only nitrogenase protein AnfO</fullName>
    </submittedName>
</protein>